<dbReference type="Gene3D" id="3.90.190.10">
    <property type="entry name" value="Protein tyrosine phosphatase superfamily"/>
    <property type="match status" value="1"/>
</dbReference>
<evidence type="ECO:0000256" key="4">
    <source>
        <dbReference type="SAM" id="Coils"/>
    </source>
</evidence>
<dbReference type="InterPro" id="IPR029021">
    <property type="entry name" value="Prot-tyrosine_phosphatase-like"/>
</dbReference>
<dbReference type="InterPro" id="IPR001265">
    <property type="entry name" value="Formin_Cappuccino_subfam"/>
</dbReference>
<evidence type="ECO:0000313" key="9">
    <source>
        <dbReference type="Proteomes" id="UP000008021"/>
    </source>
</evidence>
<dbReference type="PROSITE" id="PS51444">
    <property type="entry name" value="FH2"/>
    <property type="match status" value="1"/>
</dbReference>
<organism evidence="8">
    <name type="scientific">Oryza meridionalis</name>
    <dbReference type="NCBI Taxonomy" id="40149"/>
    <lineage>
        <taxon>Eukaryota</taxon>
        <taxon>Viridiplantae</taxon>
        <taxon>Streptophyta</taxon>
        <taxon>Embryophyta</taxon>
        <taxon>Tracheophyta</taxon>
        <taxon>Spermatophyta</taxon>
        <taxon>Magnoliopsida</taxon>
        <taxon>Liliopsida</taxon>
        <taxon>Poales</taxon>
        <taxon>Poaceae</taxon>
        <taxon>BOP clade</taxon>
        <taxon>Oryzoideae</taxon>
        <taxon>Oryzeae</taxon>
        <taxon>Oryzinae</taxon>
        <taxon>Oryza</taxon>
    </lineage>
</organism>
<dbReference type="SUPFAM" id="SSF52799">
    <property type="entry name" value="(Phosphotyrosine protein) phosphatases II"/>
    <property type="match status" value="1"/>
</dbReference>
<dbReference type="PRINTS" id="PR00828">
    <property type="entry name" value="FORMIN"/>
</dbReference>
<evidence type="ECO:0000256" key="3">
    <source>
        <dbReference type="RuleBase" id="RU361260"/>
    </source>
</evidence>
<dbReference type="Gene3D" id="1.20.58.2220">
    <property type="entry name" value="Formin, FH2 domain"/>
    <property type="match status" value="1"/>
</dbReference>
<dbReference type="HOGENOM" id="CLU_002558_0_1_1"/>
<proteinExistence type="inferred from homology"/>
<dbReference type="PANTHER" id="PTHR45733">
    <property type="entry name" value="FORMIN-J"/>
    <property type="match status" value="1"/>
</dbReference>
<feature type="compositionally biased region" description="Basic and acidic residues" evidence="5">
    <location>
        <begin position="1254"/>
        <end position="1295"/>
    </location>
</feature>
<dbReference type="GO" id="GO:0045010">
    <property type="term" value="P:actin nucleation"/>
    <property type="evidence" value="ECO:0007669"/>
    <property type="project" value="InterPro"/>
</dbReference>
<sequence>MALFRKFFYRKPPDGLLEITERVYVFDSCFTTDVFDDDKYQDYIGDIVAQLQCHFADASFMVFNFREGESQSLLANILSSYEMVVMDYPRQYEGCPLVTIEMIHHFLRSGESWLSLSQQNVLIMHCERGGWAVLAFMLAGLLLYRKQYIGEQRTLEMIYRQAPRELIQLLSPLNPMPSQIRYLHYISRRNVSAVWPPGDRALTLDCVILRNIPGFNGEGGCRPIFRIYGKDPLLATSNTPKVLFSTPKRSKYVRLYKKVDCELIKIDIHCHIQGDVVLECISLDADQQREEMIFRVMFNTAFIRSNILMLNRDEIDILWDAKDRFPKEFRAEVLFSEMDSVNQLDSMEVGGIGEKEGLPVEAFAKVQEMFSNVDWLDPTADAAALLFQQLTSSENIQLRKGLLSPNKKDFHLCSISPTKKQSDNVEDKSSNAELSTIYVNKQENNDVQGLIPQKQATIPDEKSGSSVIHEKMISLVHEEITRVVDINTGCPSSLDMTVPSTMNSSRPVLNDQNAKLDDQFGSLQSSSSTMIMSQQFPVSRSSSVLSSDFSPRSLSACPRFHSAPSALGITALLEDHAAFGDTENSVKVSSAVVKIPSKQSSQQHPITVTPVVTKCTPSPPPLPPPLAPVVPVPSDDQMMSQAKDMSQQAKNHPALRKSHYKFPLLPHHLHCLLHQLPVLVVVIVSLQIPCFPPQQLCSDLQHRRYHHFNLHPLLDALLLELLHHLHLLLPLLHRLLECQGLLPHLLHLHQTRAPVDLHHLHLHLHHLLQLHLLPDLPHHRHVNYMLQLHLLHGQFHHLHQHYLQLDLQRQHHLHCLELLLHHPHHHHHPPVVHQINCLLRHRLLQASQRTMAVLRLRQHLLVAASRRSNLKPLHWVKVTRAMQGSLWEESQKTDEASKPPVFDMSELEHLFSAVLPSSDGKRSDKSGSRASGSKPEKIHLIDLRRANNCGIMLTKVKMPLPDLMSAILTLDDTVLDADQVENLIKFTPTKEEAELLKGYKGDKQVLGECEQFFMELMKLPRVDSKLRVFLFKIQFPSQVSDLKRSLNIVNSSAEEIRGSAKLKRIMQTILSLGNALNQGTARGSAVGFRLDSLLKLSDTRARNNKMTLMHYLSKVLSEKLPELLDFPKDLASLELAAKVQLKSLAEEMQAINKGLEKVEQELTTSENDGPVSEIFRKTLKDFLSGAEAEVRSLTSLYSNVGRNADALALYFGEDPARCPFEQVVITLQNFVRLFVRSHDENCKQLDLEKKKALKEAEAEKTKKEPEKAQKEAEAKKTKEPGNDKAKHNNSIKELDISLQSPAQTASAK</sequence>
<dbReference type="InterPro" id="IPR051144">
    <property type="entry name" value="Formin_homology_domain"/>
</dbReference>
<evidence type="ECO:0000256" key="2">
    <source>
        <dbReference type="ARBA" id="ARBA00022912"/>
    </source>
</evidence>
<dbReference type="GO" id="GO:0005884">
    <property type="term" value="C:actin filament"/>
    <property type="evidence" value="ECO:0007669"/>
    <property type="project" value="InterPro"/>
</dbReference>
<keyword evidence="9" id="KW-1185">Reference proteome</keyword>
<dbReference type="GO" id="GO:0004721">
    <property type="term" value="F:phosphoprotein phosphatase activity"/>
    <property type="evidence" value="ECO:0007669"/>
    <property type="project" value="UniProtKB-KW"/>
</dbReference>
<reference evidence="8" key="2">
    <citation type="submission" date="2018-05" db="EMBL/GenBank/DDBJ databases">
        <title>OmerRS3 (Oryza meridionalis Reference Sequence Version 3).</title>
        <authorList>
            <person name="Zhang J."/>
            <person name="Kudrna D."/>
            <person name="Lee S."/>
            <person name="Talag J."/>
            <person name="Welchert J."/>
            <person name="Wing R.A."/>
        </authorList>
    </citation>
    <scope>NUCLEOTIDE SEQUENCE [LARGE SCALE GENOMIC DNA]</scope>
    <source>
        <strain evidence="8">cv. OR44</strain>
    </source>
</reference>
<keyword evidence="2" id="KW-0378">Hydrolase</keyword>
<keyword evidence="4" id="KW-0175">Coiled coil</keyword>
<evidence type="ECO:0000259" key="6">
    <source>
        <dbReference type="PROSITE" id="PS51182"/>
    </source>
</evidence>
<evidence type="ECO:0000259" key="7">
    <source>
        <dbReference type="PROSITE" id="PS51444"/>
    </source>
</evidence>
<dbReference type="InterPro" id="IPR042201">
    <property type="entry name" value="FH2_Formin_sf"/>
</dbReference>
<dbReference type="PROSITE" id="PS51182">
    <property type="entry name" value="C2_TENSIN"/>
    <property type="match status" value="1"/>
</dbReference>
<dbReference type="InterPro" id="IPR015425">
    <property type="entry name" value="FH2_Formin"/>
</dbReference>
<dbReference type="Gene3D" id="2.60.40.1110">
    <property type="match status" value="1"/>
</dbReference>
<feature type="region of interest" description="Disordered" evidence="5">
    <location>
        <begin position="1254"/>
        <end position="1308"/>
    </location>
</feature>
<evidence type="ECO:0000256" key="1">
    <source>
        <dbReference type="ARBA" id="ARBA00006468"/>
    </source>
</evidence>
<reference evidence="8" key="1">
    <citation type="submission" date="2015-04" db="UniProtKB">
        <authorList>
            <consortium name="EnsemblPlants"/>
        </authorList>
    </citation>
    <scope>IDENTIFICATION</scope>
</reference>
<dbReference type="SUPFAM" id="SSF101447">
    <property type="entry name" value="Formin homology 2 domain (FH2 domain)"/>
    <property type="match status" value="1"/>
</dbReference>
<feature type="compositionally biased region" description="Polar residues" evidence="5">
    <location>
        <begin position="1297"/>
        <end position="1308"/>
    </location>
</feature>
<dbReference type="InterPro" id="IPR035892">
    <property type="entry name" value="C2_domain_sf"/>
</dbReference>
<dbReference type="Proteomes" id="UP000008021">
    <property type="component" value="Chromosome 8"/>
</dbReference>
<dbReference type="Pfam" id="PF02181">
    <property type="entry name" value="FH2"/>
    <property type="match status" value="1"/>
</dbReference>
<dbReference type="SMART" id="SM01326">
    <property type="entry name" value="PTEN_C2"/>
    <property type="match status" value="1"/>
</dbReference>
<dbReference type="InterPro" id="IPR014020">
    <property type="entry name" value="Tensin_C2-dom"/>
</dbReference>
<dbReference type="EnsemblPlants" id="OMERI08G07820.1">
    <property type="protein sequence ID" value="OMERI08G07820.1"/>
    <property type="gene ID" value="OMERI08G07820"/>
</dbReference>
<dbReference type="GO" id="GO:0008017">
    <property type="term" value="F:microtubule binding"/>
    <property type="evidence" value="ECO:0007669"/>
    <property type="project" value="InterPro"/>
</dbReference>
<dbReference type="SUPFAM" id="SSF49562">
    <property type="entry name" value="C2 domain (Calcium/lipid-binding domain, CaLB)"/>
    <property type="match status" value="1"/>
</dbReference>
<keyword evidence="2" id="KW-0904">Protein phosphatase</keyword>
<dbReference type="PANTHER" id="PTHR45733:SF8">
    <property type="entry name" value="FORMIN-J"/>
    <property type="match status" value="1"/>
</dbReference>
<name>A0A0E0EJS8_9ORYZ</name>
<accession>A0A0E0EJS8</accession>
<comment type="similarity">
    <text evidence="1">Belongs to the formin-like family. Class-II subfamily.</text>
</comment>
<feature type="domain" description="C2 tensin-type" evidence="6">
    <location>
        <begin position="199"/>
        <end position="338"/>
    </location>
</feature>
<evidence type="ECO:0000256" key="5">
    <source>
        <dbReference type="SAM" id="MobiDB-lite"/>
    </source>
</evidence>
<dbReference type="Gramene" id="OMERI08G07820.1">
    <property type="protein sequence ID" value="OMERI08G07820.1"/>
    <property type="gene ID" value="OMERI08G07820"/>
</dbReference>
<dbReference type="SMART" id="SM00498">
    <property type="entry name" value="FH2"/>
    <property type="match status" value="1"/>
</dbReference>
<feature type="domain" description="FH2" evidence="7">
    <location>
        <begin position="860"/>
        <end position="1260"/>
    </location>
</feature>
<protein>
    <recommendedName>
        <fullName evidence="3">Formin-like protein</fullName>
    </recommendedName>
</protein>
<evidence type="ECO:0000313" key="8">
    <source>
        <dbReference type="EnsemblPlants" id="OMERI08G07820.1"/>
    </source>
</evidence>
<dbReference type="Pfam" id="PF10409">
    <property type="entry name" value="PTEN_C2"/>
    <property type="match status" value="1"/>
</dbReference>
<feature type="coiled-coil region" evidence="4">
    <location>
        <begin position="1141"/>
        <end position="1168"/>
    </location>
</feature>